<dbReference type="Proteomes" id="UP001519460">
    <property type="component" value="Unassembled WGS sequence"/>
</dbReference>
<name>A0ABD0KXB6_9CAEN</name>
<gene>
    <name evidence="1" type="ORF">BaRGS_00017050</name>
</gene>
<evidence type="ECO:0000313" key="1">
    <source>
        <dbReference type="EMBL" id="KAK7491794.1"/>
    </source>
</evidence>
<dbReference type="EMBL" id="JACVVK020000111">
    <property type="protein sequence ID" value="KAK7491794.1"/>
    <property type="molecule type" value="Genomic_DNA"/>
</dbReference>
<evidence type="ECO:0000313" key="2">
    <source>
        <dbReference type="Proteomes" id="UP001519460"/>
    </source>
</evidence>
<organism evidence="1 2">
    <name type="scientific">Batillaria attramentaria</name>
    <dbReference type="NCBI Taxonomy" id="370345"/>
    <lineage>
        <taxon>Eukaryota</taxon>
        <taxon>Metazoa</taxon>
        <taxon>Spiralia</taxon>
        <taxon>Lophotrochozoa</taxon>
        <taxon>Mollusca</taxon>
        <taxon>Gastropoda</taxon>
        <taxon>Caenogastropoda</taxon>
        <taxon>Sorbeoconcha</taxon>
        <taxon>Cerithioidea</taxon>
        <taxon>Batillariidae</taxon>
        <taxon>Batillaria</taxon>
    </lineage>
</organism>
<feature type="non-terminal residue" evidence="1">
    <location>
        <position position="64"/>
    </location>
</feature>
<keyword evidence="2" id="KW-1185">Reference proteome</keyword>
<sequence>GREKLTLMLQLGHVLSSRRTEGPYLDPPECDEIAFAGISCKRILTRNWLRLMTRRNACVIKTGE</sequence>
<protein>
    <submittedName>
        <fullName evidence="1">Uncharacterized protein</fullName>
    </submittedName>
</protein>
<reference evidence="1 2" key="1">
    <citation type="journal article" date="2023" name="Sci. Data">
        <title>Genome assembly of the Korean intertidal mud-creeper Batillaria attramentaria.</title>
        <authorList>
            <person name="Patra A.K."/>
            <person name="Ho P.T."/>
            <person name="Jun S."/>
            <person name="Lee S.J."/>
            <person name="Kim Y."/>
            <person name="Won Y.J."/>
        </authorList>
    </citation>
    <scope>NUCLEOTIDE SEQUENCE [LARGE SCALE GENOMIC DNA]</scope>
    <source>
        <strain evidence="1">Wonlab-2016</strain>
    </source>
</reference>
<dbReference type="AlphaFoldDB" id="A0ABD0KXB6"/>
<feature type="non-terminal residue" evidence="1">
    <location>
        <position position="1"/>
    </location>
</feature>
<comment type="caution">
    <text evidence="1">The sequence shown here is derived from an EMBL/GenBank/DDBJ whole genome shotgun (WGS) entry which is preliminary data.</text>
</comment>
<proteinExistence type="predicted"/>
<accession>A0ABD0KXB6</accession>